<evidence type="ECO:0000313" key="2">
    <source>
        <dbReference type="Proteomes" id="UP001152320"/>
    </source>
</evidence>
<keyword evidence="2" id="KW-1185">Reference proteome</keyword>
<reference evidence="1" key="1">
    <citation type="submission" date="2021-10" db="EMBL/GenBank/DDBJ databases">
        <title>Tropical sea cucumber genome reveals ecological adaptation and Cuvierian tubules defense mechanism.</title>
        <authorList>
            <person name="Chen T."/>
        </authorList>
    </citation>
    <scope>NUCLEOTIDE SEQUENCE</scope>
    <source>
        <strain evidence="1">Nanhai2018</strain>
        <tissue evidence="1">Muscle</tissue>
    </source>
</reference>
<name>A0A9Q0YQW2_HOLLE</name>
<gene>
    <name evidence="1" type="ORF">HOLleu_31757</name>
</gene>
<comment type="caution">
    <text evidence="1">The sequence shown here is derived from an EMBL/GenBank/DDBJ whole genome shotgun (WGS) entry which is preliminary data.</text>
</comment>
<organism evidence="1 2">
    <name type="scientific">Holothuria leucospilota</name>
    <name type="common">Black long sea cucumber</name>
    <name type="synonym">Mertensiothuria leucospilota</name>
    <dbReference type="NCBI Taxonomy" id="206669"/>
    <lineage>
        <taxon>Eukaryota</taxon>
        <taxon>Metazoa</taxon>
        <taxon>Echinodermata</taxon>
        <taxon>Eleutherozoa</taxon>
        <taxon>Echinozoa</taxon>
        <taxon>Holothuroidea</taxon>
        <taxon>Aspidochirotacea</taxon>
        <taxon>Aspidochirotida</taxon>
        <taxon>Holothuriidae</taxon>
        <taxon>Holothuria</taxon>
    </lineage>
</organism>
<proteinExistence type="predicted"/>
<dbReference type="AlphaFoldDB" id="A0A9Q0YQW2"/>
<accession>A0A9Q0YQW2</accession>
<protein>
    <submittedName>
        <fullName evidence="1">Uncharacterized protein</fullName>
    </submittedName>
</protein>
<dbReference type="Proteomes" id="UP001152320">
    <property type="component" value="Chromosome 16"/>
</dbReference>
<dbReference type="EMBL" id="JAIZAY010000016">
    <property type="protein sequence ID" value="KAJ8026814.1"/>
    <property type="molecule type" value="Genomic_DNA"/>
</dbReference>
<evidence type="ECO:0000313" key="1">
    <source>
        <dbReference type="EMBL" id="KAJ8026814.1"/>
    </source>
</evidence>
<sequence>MHTRQVSTLSNRHSKIPFVWDKINYPVQKLMIPKQRAIFVSFFPSNFSTHQSMLHNRLIGCN</sequence>